<keyword evidence="6" id="KW-0547">Nucleotide-binding</keyword>
<dbReference type="PANTHER" id="PTHR43071:SF1">
    <property type="entry name" value="2-AMINO-4-HYDROXY-6-HYDROXYMETHYLDIHYDROPTERIDINE PYROPHOSPHOKINASE"/>
    <property type="match status" value="1"/>
</dbReference>
<dbReference type="Pfam" id="PF01288">
    <property type="entry name" value="HPPK"/>
    <property type="match status" value="1"/>
</dbReference>
<dbReference type="EMBL" id="SZPQ01000001">
    <property type="protein sequence ID" value="TKI08798.1"/>
    <property type="molecule type" value="Genomic_DNA"/>
</dbReference>
<dbReference type="Gene3D" id="3.30.70.560">
    <property type="entry name" value="7,8-Dihydro-6-hydroxymethylpterin-pyrophosphokinase HPPK"/>
    <property type="match status" value="1"/>
</dbReference>
<dbReference type="Proteomes" id="UP000305202">
    <property type="component" value="Unassembled WGS sequence"/>
</dbReference>
<evidence type="ECO:0000256" key="2">
    <source>
        <dbReference type="ARBA" id="ARBA00005810"/>
    </source>
</evidence>
<evidence type="ECO:0000256" key="5">
    <source>
        <dbReference type="ARBA" id="ARBA00022679"/>
    </source>
</evidence>
<accession>A0ABY2ST35</accession>
<evidence type="ECO:0000256" key="11">
    <source>
        <dbReference type="ARBA" id="ARBA00029766"/>
    </source>
</evidence>
<dbReference type="InterPro" id="IPR035907">
    <property type="entry name" value="Hppk_sf"/>
</dbReference>
<evidence type="ECO:0000259" key="13">
    <source>
        <dbReference type="PROSITE" id="PS00794"/>
    </source>
</evidence>
<organism evidence="14 15">
    <name type="scientific">Martelella alba</name>
    <dbReference type="NCBI Taxonomy" id="2590451"/>
    <lineage>
        <taxon>Bacteria</taxon>
        <taxon>Pseudomonadati</taxon>
        <taxon>Pseudomonadota</taxon>
        <taxon>Alphaproteobacteria</taxon>
        <taxon>Hyphomicrobiales</taxon>
        <taxon>Aurantimonadaceae</taxon>
        <taxon>Martelella</taxon>
    </lineage>
</organism>
<evidence type="ECO:0000256" key="3">
    <source>
        <dbReference type="ARBA" id="ARBA00013253"/>
    </source>
</evidence>
<dbReference type="InterPro" id="IPR000550">
    <property type="entry name" value="Hppk"/>
</dbReference>
<evidence type="ECO:0000256" key="4">
    <source>
        <dbReference type="ARBA" id="ARBA00016218"/>
    </source>
</evidence>
<evidence type="ECO:0000256" key="9">
    <source>
        <dbReference type="ARBA" id="ARBA00022909"/>
    </source>
</evidence>
<sequence length="168" mass="19415">MTRVWLALGSNQARPLQQIAAALQALSALPETRLTACSSYYRSRPLGPQDQPDFLNAVASLDTRLAPETLLDHTQDIERRQGRVRKANRWGPRTLDLDILLFGDRQQRTERLTLPHYDMKNREFVLYPLAELAPDLVFPDGDRLADLVRRVPRNGITLWDDEHQARYW</sequence>
<evidence type="ECO:0000256" key="7">
    <source>
        <dbReference type="ARBA" id="ARBA00022777"/>
    </source>
</evidence>
<keyword evidence="8" id="KW-0067">ATP-binding</keyword>
<dbReference type="GO" id="GO:0003848">
    <property type="term" value="F:2-amino-4-hydroxy-6-hydroxymethyldihydropteridine diphosphokinase activity"/>
    <property type="evidence" value="ECO:0007669"/>
    <property type="project" value="UniProtKB-EC"/>
</dbReference>
<comment type="function">
    <text evidence="10">Catalyzes the transfer of pyrophosphate from adenosine triphosphate (ATP) to 6-hydroxymethyl-7,8-dihydropterin, an enzymatic step in folate biosynthesis pathway.</text>
</comment>
<feature type="domain" description="7,8-dihydro-6-hydroxymethylpterin-pyrophosphokinase" evidence="13">
    <location>
        <begin position="89"/>
        <end position="100"/>
    </location>
</feature>
<keyword evidence="15" id="KW-1185">Reference proteome</keyword>
<proteinExistence type="inferred from homology"/>
<reference evidence="14 15" key="1">
    <citation type="submission" date="2019-04" db="EMBL/GenBank/DDBJ databases">
        <authorList>
            <person name="Li M."/>
            <person name="Gao C."/>
        </authorList>
    </citation>
    <scope>NUCLEOTIDE SEQUENCE [LARGE SCALE GENOMIC DNA]</scope>
    <source>
        <strain evidence="14 15">BGMRC 2031</strain>
    </source>
</reference>
<dbReference type="PROSITE" id="PS00794">
    <property type="entry name" value="HPPK"/>
    <property type="match status" value="1"/>
</dbReference>
<evidence type="ECO:0000313" key="15">
    <source>
        <dbReference type="Proteomes" id="UP000305202"/>
    </source>
</evidence>
<evidence type="ECO:0000313" key="14">
    <source>
        <dbReference type="EMBL" id="TKI08798.1"/>
    </source>
</evidence>
<comment type="caution">
    <text evidence="14">The sequence shown here is derived from an EMBL/GenBank/DDBJ whole genome shotgun (WGS) entry which is preliminary data.</text>
</comment>
<evidence type="ECO:0000256" key="1">
    <source>
        <dbReference type="ARBA" id="ARBA00005051"/>
    </source>
</evidence>
<evidence type="ECO:0000256" key="10">
    <source>
        <dbReference type="ARBA" id="ARBA00029409"/>
    </source>
</evidence>
<dbReference type="RefSeq" id="WP_136988159.1">
    <property type="nucleotide sequence ID" value="NZ_SZPQ01000001.1"/>
</dbReference>
<protein>
    <recommendedName>
        <fullName evidence="4">2-amino-4-hydroxy-6-hydroxymethyldihydropteridine pyrophosphokinase</fullName>
        <ecNumber evidence="3">2.7.6.3</ecNumber>
    </recommendedName>
    <alternativeName>
        <fullName evidence="11">6-hydroxymethyl-7,8-dihydropterin pyrophosphokinase</fullName>
    </alternativeName>
    <alternativeName>
        <fullName evidence="12">7,8-dihydro-6-hydroxymethylpterin-pyrophosphokinase</fullName>
    </alternativeName>
</protein>
<keyword evidence="7" id="KW-0418">Kinase</keyword>
<dbReference type="NCBIfam" id="TIGR01498">
    <property type="entry name" value="folK"/>
    <property type="match status" value="1"/>
</dbReference>
<name>A0ABY2ST35_9HYPH</name>
<dbReference type="CDD" id="cd00483">
    <property type="entry name" value="HPPK"/>
    <property type="match status" value="1"/>
</dbReference>
<dbReference type="EC" id="2.7.6.3" evidence="3"/>
<comment type="pathway">
    <text evidence="1">Cofactor biosynthesis; tetrahydrofolate biosynthesis; 2-amino-4-hydroxy-6-hydroxymethyl-7,8-dihydropteridine diphosphate from 7,8-dihydroneopterin triphosphate: step 4/4.</text>
</comment>
<dbReference type="SUPFAM" id="SSF55083">
    <property type="entry name" value="6-hydroxymethyl-7,8-dihydropterin pyrophosphokinase, HPPK"/>
    <property type="match status" value="1"/>
</dbReference>
<evidence type="ECO:0000256" key="6">
    <source>
        <dbReference type="ARBA" id="ARBA00022741"/>
    </source>
</evidence>
<keyword evidence="5 14" id="KW-0808">Transferase</keyword>
<dbReference type="PANTHER" id="PTHR43071">
    <property type="entry name" value="2-AMINO-4-HYDROXY-6-HYDROXYMETHYLDIHYDROPTERIDINE PYROPHOSPHOKINASE"/>
    <property type="match status" value="1"/>
</dbReference>
<evidence type="ECO:0000256" key="8">
    <source>
        <dbReference type="ARBA" id="ARBA00022840"/>
    </source>
</evidence>
<evidence type="ECO:0000256" key="12">
    <source>
        <dbReference type="ARBA" id="ARBA00033413"/>
    </source>
</evidence>
<comment type="similarity">
    <text evidence="2">Belongs to the HPPK family.</text>
</comment>
<gene>
    <name evidence="14" type="primary">folK</name>
    <name evidence="14" type="ORF">FCN80_01735</name>
</gene>
<keyword evidence="9" id="KW-0289">Folate biosynthesis</keyword>